<dbReference type="AlphaFoldDB" id="A0A4Y2RKQ8"/>
<evidence type="ECO:0000313" key="3">
    <source>
        <dbReference type="Proteomes" id="UP000499080"/>
    </source>
</evidence>
<gene>
    <name evidence="2" type="ORF">AVEN_178945_1</name>
</gene>
<sequence>MSSASASGFYDWKHMHQQLSAHKKSSNHMKSYKICVEFSKIIRLGRTINSENQKETKMKVGHWREVFKPLVHVVVFPKEKRGKKNVTILKKQWRLLKLLAFIRKFCVVIAVHSRRAASDESYIHYREKTIKNEIIGLHRSKIEEQILKEVSNWAYYSKSLDCTPSHVGLMTSILLKFERQQTVYVISKMFQSENIDVSSAVEMMDKSRQAMVEMRSDKGIQHILVAAHALRNSIETKAEFQEPEVRPLKKKKQYGYESLDEAPP</sequence>
<reference evidence="2 3" key="1">
    <citation type="journal article" date="2019" name="Sci. Rep.">
        <title>Orb-weaving spider Araneus ventricosus genome elucidates the spidroin gene catalogue.</title>
        <authorList>
            <person name="Kono N."/>
            <person name="Nakamura H."/>
            <person name="Ohtoshi R."/>
            <person name="Moran D.A.P."/>
            <person name="Shinohara A."/>
            <person name="Yoshida Y."/>
            <person name="Fujiwara M."/>
            <person name="Mori M."/>
            <person name="Tomita M."/>
            <person name="Arakawa K."/>
        </authorList>
    </citation>
    <scope>NUCLEOTIDE SEQUENCE [LARGE SCALE GENOMIC DNA]</scope>
</reference>
<evidence type="ECO:0000256" key="1">
    <source>
        <dbReference type="SAM" id="MobiDB-lite"/>
    </source>
</evidence>
<evidence type="ECO:0000313" key="2">
    <source>
        <dbReference type="EMBL" id="GBN75475.1"/>
    </source>
</evidence>
<proteinExistence type="predicted"/>
<dbReference type="Proteomes" id="UP000499080">
    <property type="component" value="Unassembled WGS sequence"/>
</dbReference>
<keyword evidence="3" id="KW-1185">Reference proteome</keyword>
<feature type="region of interest" description="Disordered" evidence="1">
    <location>
        <begin position="241"/>
        <end position="264"/>
    </location>
</feature>
<dbReference type="PANTHER" id="PTHR45749:SF35">
    <property type="entry name" value="AC-LIKE TRANSPOSASE-RELATED"/>
    <property type="match status" value="1"/>
</dbReference>
<dbReference type="EMBL" id="BGPR01017215">
    <property type="protein sequence ID" value="GBN75475.1"/>
    <property type="molecule type" value="Genomic_DNA"/>
</dbReference>
<dbReference type="PANTHER" id="PTHR45749">
    <property type="match status" value="1"/>
</dbReference>
<protein>
    <submittedName>
        <fullName evidence="2">Uncharacterized protein</fullName>
    </submittedName>
</protein>
<organism evidence="2 3">
    <name type="scientific">Araneus ventricosus</name>
    <name type="common">Orbweaver spider</name>
    <name type="synonym">Epeira ventricosa</name>
    <dbReference type="NCBI Taxonomy" id="182803"/>
    <lineage>
        <taxon>Eukaryota</taxon>
        <taxon>Metazoa</taxon>
        <taxon>Ecdysozoa</taxon>
        <taxon>Arthropoda</taxon>
        <taxon>Chelicerata</taxon>
        <taxon>Arachnida</taxon>
        <taxon>Araneae</taxon>
        <taxon>Araneomorphae</taxon>
        <taxon>Entelegynae</taxon>
        <taxon>Araneoidea</taxon>
        <taxon>Araneidae</taxon>
        <taxon>Araneus</taxon>
    </lineage>
</organism>
<comment type="caution">
    <text evidence="2">The sequence shown here is derived from an EMBL/GenBank/DDBJ whole genome shotgun (WGS) entry which is preliminary data.</text>
</comment>
<name>A0A4Y2RKQ8_ARAVE</name>
<accession>A0A4Y2RKQ8</accession>